<gene>
    <name evidence="2" type="ORF">DPMN_176304</name>
</gene>
<evidence type="ECO:0000313" key="2">
    <source>
        <dbReference type="EMBL" id="KAH3774910.1"/>
    </source>
</evidence>
<reference evidence="2" key="2">
    <citation type="submission" date="2020-11" db="EMBL/GenBank/DDBJ databases">
        <authorList>
            <person name="McCartney M.A."/>
            <person name="Auch B."/>
            <person name="Kono T."/>
            <person name="Mallez S."/>
            <person name="Becker A."/>
            <person name="Gohl D.M."/>
            <person name="Silverstein K.A.T."/>
            <person name="Koren S."/>
            <person name="Bechman K.B."/>
            <person name="Herman A."/>
            <person name="Abrahante J.E."/>
            <person name="Garbe J."/>
        </authorList>
    </citation>
    <scope>NUCLEOTIDE SEQUENCE</scope>
    <source>
        <strain evidence="2">Duluth1</strain>
        <tissue evidence="2">Whole animal</tissue>
    </source>
</reference>
<organism evidence="2 3">
    <name type="scientific">Dreissena polymorpha</name>
    <name type="common">Zebra mussel</name>
    <name type="synonym">Mytilus polymorpha</name>
    <dbReference type="NCBI Taxonomy" id="45954"/>
    <lineage>
        <taxon>Eukaryota</taxon>
        <taxon>Metazoa</taxon>
        <taxon>Spiralia</taxon>
        <taxon>Lophotrochozoa</taxon>
        <taxon>Mollusca</taxon>
        <taxon>Bivalvia</taxon>
        <taxon>Autobranchia</taxon>
        <taxon>Heteroconchia</taxon>
        <taxon>Euheterodonta</taxon>
        <taxon>Imparidentia</taxon>
        <taxon>Neoheterodontei</taxon>
        <taxon>Myida</taxon>
        <taxon>Dreissenoidea</taxon>
        <taxon>Dreissenidae</taxon>
        <taxon>Dreissena</taxon>
    </lineage>
</organism>
<proteinExistence type="predicted"/>
<feature type="compositionally biased region" description="Basic residues" evidence="1">
    <location>
        <begin position="142"/>
        <end position="157"/>
    </location>
</feature>
<protein>
    <submittedName>
        <fullName evidence="2">Uncharacterized protein</fullName>
    </submittedName>
</protein>
<dbReference type="Proteomes" id="UP000828390">
    <property type="component" value="Unassembled WGS sequence"/>
</dbReference>
<evidence type="ECO:0000313" key="3">
    <source>
        <dbReference type="Proteomes" id="UP000828390"/>
    </source>
</evidence>
<dbReference type="EMBL" id="JAIWYP010000009">
    <property type="protein sequence ID" value="KAH3774910.1"/>
    <property type="molecule type" value="Genomic_DNA"/>
</dbReference>
<feature type="region of interest" description="Disordered" evidence="1">
    <location>
        <begin position="128"/>
        <end position="179"/>
    </location>
</feature>
<keyword evidence="3" id="KW-1185">Reference proteome</keyword>
<evidence type="ECO:0000256" key="1">
    <source>
        <dbReference type="SAM" id="MobiDB-lite"/>
    </source>
</evidence>
<comment type="caution">
    <text evidence="2">The sequence shown here is derived from an EMBL/GenBank/DDBJ whole genome shotgun (WGS) entry which is preliminary data.</text>
</comment>
<dbReference type="AlphaFoldDB" id="A0A9D4E9A1"/>
<sequence length="179" mass="19608">MGSQAWSQLTAKQWRTSSMVCSQISLCLALPLATWITMACPLSTLWAQFPLNCTISSIRCLPTMACPPGVTCPGYRALEPCHLTSQFPWALLCSSLGHRIICQEISAWVHMAPVCSLVCPIGPHSQGSIHNNSDPSPDRPRSRSHRVCPHNGLRRLPRTIQGTRRTAAGTCRSGSQMRT</sequence>
<accession>A0A9D4E9A1</accession>
<reference evidence="2" key="1">
    <citation type="journal article" date="2019" name="bioRxiv">
        <title>The Genome of the Zebra Mussel, Dreissena polymorpha: A Resource for Invasive Species Research.</title>
        <authorList>
            <person name="McCartney M.A."/>
            <person name="Auch B."/>
            <person name="Kono T."/>
            <person name="Mallez S."/>
            <person name="Zhang Y."/>
            <person name="Obille A."/>
            <person name="Becker A."/>
            <person name="Abrahante J.E."/>
            <person name="Garbe J."/>
            <person name="Badalamenti J.P."/>
            <person name="Herman A."/>
            <person name="Mangelson H."/>
            <person name="Liachko I."/>
            <person name="Sullivan S."/>
            <person name="Sone E.D."/>
            <person name="Koren S."/>
            <person name="Silverstein K.A.T."/>
            <person name="Beckman K.B."/>
            <person name="Gohl D.M."/>
        </authorList>
    </citation>
    <scope>NUCLEOTIDE SEQUENCE</scope>
    <source>
        <strain evidence="2">Duluth1</strain>
        <tissue evidence="2">Whole animal</tissue>
    </source>
</reference>
<name>A0A9D4E9A1_DREPO</name>